<evidence type="ECO:0000313" key="7">
    <source>
        <dbReference type="EMBL" id="SOQ46854.1"/>
    </source>
</evidence>
<organism evidence="7">
    <name type="scientific">Spodoptera frugiperda</name>
    <name type="common">Fall armyworm</name>
    <dbReference type="NCBI Taxonomy" id="7108"/>
    <lineage>
        <taxon>Eukaryota</taxon>
        <taxon>Metazoa</taxon>
        <taxon>Ecdysozoa</taxon>
        <taxon>Arthropoda</taxon>
        <taxon>Hexapoda</taxon>
        <taxon>Insecta</taxon>
        <taxon>Pterygota</taxon>
        <taxon>Neoptera</taxon>
        <taxon>Endopterygota</taxon>
        <taxon>Lepidoptera</taxon>
        <taxon>Glossata</taxon>
        <taxon>Ditrysia</taxon>
        <taxon>Noctuoidea</taxon>
        <taxon>Noctuidae</taxon>
        <taxon>Amphipyrinae</taxon>
        <taxon>Spodoptera</taxon>
    </lineage>
</organism>
<dbReference type="GO" id="GO:0005762">
    <property type="term" value="C:mitochondrial large ribosomal subunit"/>
    <property type="evidence" value="ECO:0007669"/>
    <property type="project" value="TreeGrafter"/>
</dbReference>
<dbReference type="AlphaFoldDB" id="A0A2H1W2X7"/>
<keyword evidence="3" id="KW-0689">Ribosomal protein</keyword>
<comment type="similarity">
    <text evidence="2">Belongs to the universal ribosomal protein uL29 family.</text>
</comment>
<evidence type="ECO:0000256" key="5">
    <source>
        <dbReference type="ARBA" id="ARBA00023274"/>
    </source>
</evidence>
<dbReference type="InterPro" id="IPR010729">
    <property type="entry name" value="Ribosomal_uL29_mit"/>
</dbReference>
<dbReference type="PANTHER" id="PTHR21183:SF18">
    <property type="entry name" value="LARGE RIBOSOMAL SUBUNIT PROTEIN UL29M"/>
    <property type="match status" value="1"/>
</dbReference>
<dbReference type="Gene3D" id="6.10.330.20">
    <property type="match status" value="1"/>
</dbReference>
<dbReference type="GO" id="GO:0003735">
    <property type="term" value="F:structural constituent of ribosome"/>
    <property type="evidence" value="ECO:0007669"/>
    <property type="project" value="InterPro"/>
</dbReference>
<dbReference type="GO" id="GO:0032543">
    <property type="term" value="P:mitochondrial translation"/>
    <property type="evidence" value="ECO:0007669"/>
    <property type="project" value="TreeGrafter"/>
</dbReference>
<dbReference type="InterPro" id="IPR038340">
    <property type="entry name" value="MRP-L47_sf"/>
</dbReference>
<dbReference type="EMBL" id="ODYU01005723">
    <property type="protein sequence ID" value="SOQ46854.1"/>
    <property type="molecule type" value="Genomic_DNA"/>
</dbReference>
<evidence type="ECO:0000256" key="2">
    <source>
        <dbReference type="ARBA" id="ARBA00009254"/>
    </source>
</evidence>
<protein>
    <recommendedName>
        <fullName evidence="6">Large ribosomal subunit protein uL29m</fullName>
    </recommendedName>
</protein>
<evidence type="ECO:0000256" key="6">
    <source>
        <dbReference type="ARBA" id="ARBA00035289"/>
    </source>
</evidence>
<dbReference type="OrthoDB" id="270763at2759"/>
<sequence length="285" mass="33967">MSDKGRNKKVSNIEITIESNRTPQTLMNTAVVSNILKYTVNRCLRAQNVIKIAAASAPVFKRDVHTTKPNNDLMEFFDVKKNWGETNIRVGRGWRLDELRIKSNSDLHKLWYVLLKERNMLYTMEHECKRQTRLFPNPERIDKVQESMDNIETVIRERNVAYYKLETGETGERPVEDVVNLFGLPEKYEKKEHFIPKFMNTRWVKSYYEHGFVNSAAVKKFMRLYKEKQYNVERKARNRDFNHVQHLLKRFPNMDMEALKAEYPDVDIEKAKRTKKARGHFMPKY</sequence>
<evidence type="ECO:0000256" key="1">
    <source>
        <dbReference type="ARBA" id="ARBA00004173"/>
    </source>
</evidence>
<evidence type="ECO:0000256" key="4">
    <source>
        <dbReference type="ARBA" id="ARBA00023128"/>
    </source>
</evidence>
<accession>A0A2H1W2X7</accession>
<gene>
    <name evidence="7" type="ORF">SFRICE_002484</name>
</gene>
<keyword evidence="4" id="KW-0496">Mitochondrion</keyword>
<dbReference type="Pfam" id="PF06984">
    <property type="entry name" value="MRP-L47"/>
    <property type="match status" value="1"/>
</dbReference>
<reference evidence="7" key="1">
    <citation type="submission" date="2016-07" db="EMBL/GenBank/DDBJ databases">
        <authorList>
            <person name="Bretaudeau A."/>
        </authorList>
    </citation>
    <scope>NUCLEOTIDE SEQUENCE</scope>
    <source>
        <strain evidence="7">Rice</strain>
        <tissue evidence="7">Whole body</tissue>
    </source>
</reference>
<comment type="subcellular location">
    <subcellularLocation>
        <location evidence="1">Mitochondrion</location>
    </subcellularLocation>
</comment>
<proteinExistence type="inferred from homology"/>
<dbReference type="PANTHER" id="PTHR21183">
    <property type="entry name" value="RIBOSOMAL PROTEIN L47, MITOCHONDRIAL-RELATED"/>
    <property type="match status" value="1"/>
</dbReference>
<keyword evidence="5" id="KW-0687">Ribonucleoprotein</keyword>
<evidence type="ECO:0000256" key="3">
    <source>
        <dbReference type="ARBA" id="ARBA00022980"/>
    </source>
</evidence>
<name>A0A2H1W2X7_SPOFR</name>